<dbReference type="SUPFAM" id="SSF140931">
    <property type="entry name" value="Fic-like"/>
    <property type="match status" value="1"/>
</dbReference>
<evidence type="ECO:0000256" key="1">
    <source>
        <dbReference type="PIRSR" id="PIRSR640198-1"/>
    </source>
</evidence>
<evidence type="ECO:0000256" key="3">
    <source>
        <dbReference type="PIRSR" id="PIRSR640198-3"/>
    </source>
</evidence>
<keyword evidence="6" id="KW-1185">Reference proteome</keyword>
<sequence length="265" mass="30287">MDLAKLIDRYNSLGIADVVDHEKFNLISIVHHSTKIEGSTLTELETRVLLEDGLTPNNKALHDTLMATDHYAALLFTLKEAKEKRPISLELLKEINSLVVRNTGQVYNTMLGTVDATKGELRLGNVQAGSTYFPNYNKVVPLLNDMIGKMKDLMNKPLKQSEKINLSFDAHYNLVNIHPWYDGNGRTSRLLMNYVQSFYGLPLAIVHNESKPSYITALNESLEKNDIKFFREFMGKEYARLLQTEISRFEEIDKPKRGRGFTLMF</sequence>
<dbReference type="InterPro" id="IPR036597">
    <property type="entry name" value="Fido-like_dom_sf"/>
</dbReference>
<dbReference type="PANTHER" id="PTHR13504">
    <property type="entry name" value="FIDO DOMAIN-CONTAINING PROTEIN DDB_G0283145"/>
    <property type="match status" value="1"/>
</dbReference>
<dbReference type="Gene3D" id="1.10.3290.10">
    <property type="entry name" value="Fido-like domain"/>
    <property type="match status" value="1"/>
</dbReference>
<gene>
    <name evidence="5" type="ORF">SAMN05421827_12834</name>
</gene>
<feature type="binding site" evidence="2">
    <location>
        <begin position="182"/>
        <end position="189"/>
    </location>
    <ligand>
        <name>ATP</name>
        <dbReference type="ChEBI" id="CHEBI:30616"/>
    </ligand>
</feature>
<dbReference type="GO" id="GO:0005524">
    <property type="term" value="F:ATP binding"/>
    <property type="evidence" value="ECO:0007669"/>
    <property type="project" value="UniProtKB-KW"/>
</dbReference>
<feature type="active site" evidence="1">
    <location>
        <position position="178"/>
    </location>
</feature>
<name>A0A1G8D7E5_9SPHI</name>
<dbReference type="InterPro" id="IPR003812">
    <property type="entry name" value="Fido"/>
</dbReference>
<evidence type="ECO:0000256" key="2">
    <source>
        <dbReference type="PIRSR" id="PIRSR640198-2"/>
    </source>
</evidence>
<evidence type="ECO:0000259" key="4">
    <source>
        <dbReference type="PROSITE" id="PS51459"/>
    </source>
</evidence>
<protein>
    <submittedName>
        <fullName evidence="5">Fic/DOC family protein</fullName>
    </submittedName>
</protein>
<feature type="site" description="Important for autoinhibition of adenylyltransferase activity" evidence="3">
    <location>
        <position position="37"/>
    </location>
</feature>
<dbReference type="RefSeq" id="WP_090504135.1">
    <property type="nucleotide sequence ID" value="NZ_FNCH01000028.1"/>
</dbReference>
<organism evidence="5 6">
    <name type="scientific">Pedobacter terrae</name>
    <dbReference type="NCBI Taxonomy" id="405671"/>
    <lineage>
        <taxon>Bacteria</taxon>
        <taxon>Pseudomonadati</taxon>
        <taxon>Bacteroidota</taxon>
        <taxon>Sphingobacteriia</taxon>
        <taxon>Sphingobacteriales</taxon>
        <taxon>Sphingobacteriaceae</taxon>
        <taxon>Pedobacter</taxon>
    </lineage>
</organism>
<accession>A0A1G8D7E5</accession>
<keyword evidence="2" id="KW-0547">Nucleotide-binding</keyword>
<dbReference type="PANTHER" id="PTHR13504:SF38">
    <property type="entry name" value="FIDO DOMAIN-CONTAINING PROTEIN"/>
    <property type="match status" value="1"/>
</dbReference>
<proteinExistence type="predicted"/>
<dbReference type="EMBL" id="FNCH01000028">
    <property type="protein sequence ID" value="SDH53621.1"/>
    <property type="molecule type" value="Genomic_DNA"/>
</dbReference>
<dbReference type="InterPro" id="IPR040198">
    <property type="entry name" value="Fido_containing"/>
</dbReference>
<feature type="domain" description="Fido" evidence="4">
    <location>
        <begin position="87"/>
        <end position="236"/>
    </location>
</feature>
<dbReference type="PROSITE" id="PS51459">
    <property type="entry name" value="FIDO"/>
    <property type="match status" value="1"/>
</dbReference>
<dbReference type="AlphaFoldDB" id="A0A1G8D7E5"/>
<dbReference type="Pfam" id="PF02661">
    <property type="entry name" value="Fic"/>
    <property type="match status" value="1"/>
</dbReference>
<dbReference type="Proteomes" id="UP000199643">
    <property type="component" value="Unassembled WGS sequence"/>
</dbReference>
<dbReference type="OrthoDB" id="9814400at2"/>
<dbReference type="STRING" id="405671.SAMN05421827_12834"/>
<evidence type="ECO:0000313" key="6">
    <source>
        <dbReference type="Proteomes" id="UP000199643"/>
    </source>
</evidence>
<keyword evidence="2" id="KW-0067">ATP-binding</keyword>
<evidence type="ECO:0000313" key="5">
    <source>
        <dbReference type="EMBL" id="SDH53621.1"/>
    </source>
</evidence>
<reference evidence="6" key="1">
    <citation type="submission" date="2016-10" db="EMBL/GenBank/DDBJ databases">
        <authorList>
            <person name="Varghese N."/>
            <person name="Submissions S."/>
        </authorList>
    </citation>
    <scope>NUCLEOTIDE SEQUENCE [LARGE SCALE GENOMIC DNA]</scope>
    <source>
        <strain evidence="6">DSM 17933</strain>
    </source>
</reference>